<dbReference type="GO" id="GO:0009279">
    <property type="term" value="C:cell outer membrane"/>
    <property type="evidence" value="ECO:0007669"/>
    <property type="project" value="UniProtKB-SubCell"/>
</dbReference>
<dbReference type="AlphaFoldDB" id="A0A1I6NSE2"/>
<evidence type="ECO:0000256" key="5">
    <source>
        <dbReference type="ARBA" id="ARBA00022692"/>
    </source>
</evidence>
<dbReference type="GO" id="GO:0015562">
    <property type="term" value="F:efflux transmembrane transporter activity"/>
    <property type="evidence" value="ECO:0007669"/>
    <property type="project" value="InterPro"/>
</dbReference>
<sequence length="463" mass="51771">MNKRWSYAMLGIFCLFAGENLYAQTIIEPQLKTVIQNAFQANKDLKVKSMDANKTLLEADEVRAKKLPHVAATGLYGYTHNNGSLDLPTLNLPALNLGLFEGATDFTMTSQIAYAGISVRQVIFSGLQIPNGQRALQEKSKAQGYLMDASRESIAKDILASFDQLMLLDEVEKLIVDSEKRLKKEQEKVNKAIANGLAIPYDRDKLKLALLELEEKKVELTGNRELLQKKIQQEAGLAVADIQAIVYQLSPIMLEEMPTDVQERSELKALDASAKAMEYLYKKEKGAGLPTVFAFGSANYLNIFDSNIKIKDKPVVGDINLSTNHLKGRPNLMVGLGVKWDIFTGGEHKSKIKQVQLDQAINETKRADAEEKLTLLLDKNKLSYNTSNQKLRVGEQQVKVAENNLKMASRQYEAELIDVTELLATENDWYKVNLAYYSSVLQQRLSAVELLHSSGKLLDTILE</sequence>
<dbReference type="PANTHER" id="PTHR30026">
    <property type="entry name" value="OUTER MEMBRANE PROTEIN TOLC"/>
    <property type="match status" value="1"/>
</dbReference>
<name>A0A1I6NSE2_9SPHI</name>
<dbReference type="Proteomes" id="UP000198785">
    <property type="component" value="Unassembled WGS sequence"/>
</dbReference>
<evidence type="ECO:0000256" key="9">
    <source>
        <dbReference type="SAM" id="SignalP"/>
    </source>
</evidence>
<dbReference type="STRING" id="683125.SAMN05660206_10153"/>
<evidence type="ECO:0000313" key="11">
    <source>
        <dbReference type="Proteomes" id="UP000198785"/>
    </source>
</evidence>
<evidence type="ECO:0000256" key="8">
    <source>
        <dbReference type="SAM" id="Coils"/>
    </source>
</evidence>
<reference evidence="10 11" key="1">
    <citation type="submission" date="2016-10" db="EMBL/GenBank/DDBJ databases">
        <authorList>
            <person name="de Groot N.N."/>
        </authorList>
    </citation>
    <scope>NUCLEOTIDE SEQUENCE [LARGE SCALE GENOMIC DNA]</scope>
    <source>
        <strain evidence="10 11">DSM 22789</strain>
    </source>
</reference>
<dbReference type="Pfam" id="PF02321">
    <property type="entry name" value="OEP"/>
    <property type="match status" value="1"/>
</dbReference>
<keyword evidence="8" id="KW-0175">Coiled coil</keyword>
<organism evidence="10 11">
    <name type="scientific">Sphingobacterium wenxiniae</name>
    <dbReference type="NCBI Taxonomy" id="683125"/>
    <lineage>
        <taxon>Bacteria</taxon>
        <taxon>Pseudomonadati</taxon>
        <taxon>Bacteroidota</taxon>
        <taxon>Sphingobacteriia</taxon>
        <taxon>Sphingobacteriales</taxon>
        <taxon>Sphingobacteriaceae</taxon>
        <taxon>Sphingobacterium</taxon>
    </lineage>
</organism>
<dbReference type="GO" id="GO:1990281">
    <property type="term" value="C:efflux pump complex"/>
    <property type="evidence" value="ECO:0007669"/>
    <property type="project" value="TreeGrafter"/>
</dbReference>
<dbReference type="PANTHER" id="PTHR30026:SF20">
    <property type="entry name" value="OUTER MEMBRANE PROTEIN TOLC"/>
    <property type="match status" value="1"/>
</dbReference>
<protein>
    <submittedName>
        <fullName evidence="10">Outer membrane protein TolC</fullName>
    </submittedName>
</protein>
<feature type="signal peptide" evidence="9">
    <location>
        <begin position="1"/>
        <end position="23"/>
    </location>
</feature>
<evidence type="ECO:0000256" key="2">
    <source>
        <dbReference type="ARBA" id="ARBA00007613"/>
    </source>
</evidence>
<keyword evidence="3" id="KW-0813">Transport</keyword>
<keyword evidence="6" id="KW-0472">Membrane</keyword>
<accession>A0A1I6NSE2</accession>
<comment type="similarity">
    <text evidence="2">Belongs to the outer membrane factor (OMF) (TC 1.B.17) family.</text>
</comment>
<keyword evidence="4" id="KW-1134">Transmembrane beta strand</keyword>
<dbReference type="InterPro" id="IPR051906">
    <property type="entry name" value="TolC-like"/>
</dbReference>
<evidence type="ECO:0000256" key="6">
    <source>
        <dbReference type="ARBA" id="ARBA00023136"/>
    </source>
</evidence>
<comment type="subcellular location">
    <subcellularLocation>
        <location evidence="1">Cell outer membrane</location>
    </subcellularLocation>
</comment>
<keyword evidence="11" id="KW-1185">Reference proteome</keyword>
<feature type="chain" id="PRO_5011745535" evidence="9">
    <location>
        <begin position="24"/>
        <end position="463"/>
    </location>
</feature>
<evidence type="ECO:0000313" key="10">
    <source>
        <dbReference type="EMBL" id="SFS30759.1"/>
    </source>
</evidence>
<keyword evidence="9" id="KW-0732">Signal</keyword>
<dbReference type="Gene3D" id="1.20.1600.10">
    <property type="entry name" value="Outer membrane efflux proteins (OEP)"/>
    <property type="match status" value="1"/>
</dbReference>
<dbReference type="InterPro" id="IPR003423">
    <property type="entry name" value="OMP_efflux"/>
</dbReference>
<dbReference type="GO" id="GO:0015288">
    <property type="term" value="F:porin activity"/>
    <property type="evidence" value="ECO:0007669"/>
    <property type="project" value="TreeGrafter"/>
</dbReference>
<evidence type="ECO:0000256" key="3">
    <source>
        <dbReference type="ARBA" id="ARBA00022448"/>
    </source>
</evidence>
<dbReference type="EMBL" id="FOZZ01000001">
    <property type="protein sequence ID" value="SFS30759.1"/>
    <property type="molecule type" value="Genomic_DNA"/>
</dbReference>
<dbReference type="SUPFAM" id="SSF56954">
    <property type="entry name" value="Outer membrane efflux proteins (OEP)"/>
    <property type="match status" value="1"/>
</dbReference>
<evidence type="ECO:0000256" key="4">
    <source>
        <dbReference type="ARBA" id="ARBA00022452"/>
    </source>
</evidence>
<evidence type="ECO:0000256" key="1">
    <source>
        <dbReference type="ARBA" id="ARBA00004442"/>
    </source>
</evidence>
<keyword evidence="5" id="KW-0812">Transmembrane</keyword>
<keyword evidence="7" id="KW-0998">Cell outer membrane</keyword>
<evidence type="ECO:0000256" key="7">
    <source>
        <dbReference type="ARBA" id="ARBA00023237"/>
    </source>
</evidence>
<feature type="coiled-coil region" evidence="8">
    <location>
        <begin position="168"/>
        <end position="230"/>
    </location>
</feature>
<gene>
    <name evidence="10" type="ORF">SAMN05660206_10153</name>
</gene>
<proteinExistence type="inferred from homology"/>